<reference evidence="5 6" key="1">
    <citation type="journal article" date="2024" name="Nat. Commun.">
        <title>Phylogenomics reveals the evolutionary origins of lichenization in chlorophyte algae.</title>
        <authorList>
            <person name="Puginier C."/>
            <person name="Libourel C."/>
            <person name="Otte J."/>
            <person name="Skaloud P."/>
            <person name="Haon M."/>
            <person name="Grisel S."/>
            <person name="Petersen M."/>
            <person name="Berrin J.G."/>
            <person name="Delaux P.M."/>
            <person name="Dal Grande F."/>
            <person name="Keller J."/>
        </authorList>
    </citation>
    <scope>NUCLEOTIDE SEQUENCE [LARGE SCALE GENOMIC DNA]</scope>
    <source>
        <strain evidence="5 6">SAG 245.80</strain>
    </source>
</reference>
<keyword evidence="2 3" id="KW-0408">Iron</keyword>
<dbReference type="InterPro" id="IPR001128">
    <property type="entry name" value="Cyt_P450"/>
</dbReference>
<dbReference type="Gene3D" id="1.10.630.10">
    <property type="entry name" value="Cytochrome P450"/>
    <property type="match status" value="1"/>
</dbReference>
<evidence type="ECO:0000313" key="5">
    <source>
        <dbReference type="EMBL" id="KAK9843391.1"/>
    </source>
</evidence>
<sequence>MDTGRTQQPTDSASVMAKQGMEFAKPLHARLGPLFTTWVLGEKTVVVGSLELLRKCLSKEHELVEGDWPKATSTLLGPHSVTATTGDAHLRMRKILNPAFTVKAVAEFVPGMVGIAQRCCADWQKQGRVSGYDCSKEYTFLVALKIILGFKDADISASMLARCRSLFWVWLNGLFSFPIDLPGFTFYKAMKANKELRAILAENLQRLTEESKQPLTELGAGAPQQLRTCAQNLLDIRDDDGKPLSQGTLLDLNMTLLFAGHDTSAATLMRLLFVLGTQPEVMEKLRAEQQKVQAEHGEGITEATLREMPYTEACVKEALRISPIVGTIYRRTLCEFELGGYRIPKGRRVLLNMYQVLTSDERFADNGSGDGPGKFCPERWLGDDAHRAGAWIPFGGGPRMCLGYILAIAEIKILLAVLARTSTWRLLNPSEPYVPFPLPAPRDGLLMDIEALPR</sequence>
<dbReference type="GO" id="GO:0005506">
    <property type="term" value="F:iron ion binding"/>
    <property type="evidence" value="ECO:0007669"/>
    <property type="project" value="InterPro"/>
</dbReference>
<dbReference type="GO" id="GO:0016125">
    <property type="term" value="P:sterol metabolic process"/>
    <property type="evidence" value="ECO:0007669"/>
    <property type="project" value="TreeGrafter"/>
</dbReference>
<gene>
    <name evidence="5" type="ORF">WJX81_000043</name>
</gene>
<dbReference type="Proteomes" id="UP001445335">
    <property type="component" value="Unassembled WGS sequence"/>
</dbReference>
<accession>A0AAW1SBE0</accession>
<keyword evidence="3 4" id="KW-0349">Heme</keyword>
<evidence type="ECO:0000256" key="3">
    <source>
        <dbReference type="PIRSR" id="PIRSR602403-1"/>
    </source>
</evidence>
<keyword evidence="1 3" id="KW-0479">Metal-binding</keyword>
<name>A0AAW1SBE0_9CHLO</name>
<evidence type="ECO:0000313" key="6">
    <source>
        <dbReference type="Proteomes" id="UP001445335"/>
    </source>
</evidence>
<dbReference type="GO" id="GO:0020037">
    <property type="term" value="F:heme binding"/>
    <property type="evidence" value="ECO:0007669"/>
    <property type="project" value="InterPro"/>
</dbReference>
<keyword evidence="4" id="KW-0503">Monooxygenase</keyword>
<dbReference type="InterPro" id="IPR036396">
    <property type="entry name" value="Cyt_P450_sf"/>
</dbReference>
<dbReference type="SUPFAM" id="SSF48264">
    <property type="entry name" value="Cytochrome P450"/>
    <property type="match status" value="1"/>
</dbReference>
<evidence type="ECO:0000256" key="1">
    <source>
        <dbReference type="ARBA" id="ARBA00022723"/>
    </source>
</evidence>
<comment type="similarity">
    <text evidence="4">Belongs to the cytochrome P450 family.</text>
</comment>
<evidence type="ECO:0008006" key="7">
    <source>
        <dbReference type="Google" id="ProtNLM"/>
    </source>
</evidence>
<dbReference type="InterPro" id="IPR017972">
    <property type="entry name" value="Cyt_P450_CS"/>
</dbReference>
<dbReference type="PROSITE" id="PS00086">
    <property type="entry name" value="CYTOCHROME_P450"/>
    <property type="match status" value="1"/>
</dbReference>
<dbReference type="PRINTS" id="PR00465">
    <property type="entry name" value="EP450IV"/>
</dbReference>
<dbReference type="GO" id="GO:0004497">
    <property type="term" value="F:monooxygenase activity"/>
    <property type="evidence" value="ECO:0007669"/>
    <property type="project" value="UniProtKB-KW"/>
</dbReference>
<dbReference type="PANTHER" id="PTHR24286:SF380">
    <property type="entry name" value="PH DOMAIN-CONTAINING PROTEIN"/>
    <property type="match status" value="1"/>
</dbReference>
<comment type="caution">
    <text evidence="5">The sequence shown here is derived from an EMBL/GenBank/DDBJ whole genome shotgun (WGS) entry which is preliminary data.</text>
</comment>
<dbReference type="AlphaFoldDB" id="A0AAW1SBE0"/>
<proteinExistence type="inferred from homology"/>
<evidence type="ECO:0000256" key="2">
    <source>
        <dbReference type="ARBA" id="ARBA00023004"/>
    </source>
</evidence>
<keyword evidence="6" id="KW-1185">Reference proteome</keyword>
<organism evidence="5 6">
    <name type="scientific">Elliptochloris bilobata</name>
    <dbReference type="NCBI Taxonomy" id="381761"/>
    <lineage>
        <taxon>Eukaryota</taxon>
        <taxon>Viridiplantae</taxon>
        <taxon>Chlorophyta</taxon>
        <taxon>core chlorophytes</taxon>
        <taxon>Trebouxiophyceae</taxon>
        <taxon>Trebouxiophyceae incertae sedis</taxon>
        <taxon>Elliptochloris clade</taxon>
        <taxon>Elliptochloris</taxon>
    </lineage>
</organism>
<protein>
    <recommendedName>
        <fullName evidence="7">Cytochrome P450</fullName>
    </recommendedName>
</protein>
<dbReference type="PANTHER" id="PTHR24286">
    <property type="entry name" value="CYTOCHROME P450 26"/>
    <property type="match status" value="1"/>
</dbReference>
<dbReference type="InterPro" id="IPR002403">
    <property type="entry name" value="Cyt_P450_E_grp-IV"/>
</dbReference>
<dbReference type="Pfam" id="PF00067">
    <property type="entry name" value="p450"/>
    <property type="match status" value="1"/>
</dbReference>
<dbReference type="GO" id="GO:0016705">
    <property type="term" value="F:oxidoreductase activity, acting on paired donors, with incorporation or reduction of molecular oxygen"/>
    <property type="evidence" value="ECO:0007669"/>
    <property type="project" value="InterPro"/>
</dbReference>
<keyword evidence="4" id="KW-0560">Oxidoreductase</keyword>
<dbReference type="EMBL" id="JALJOU010000006">
    <property type="protein sequence ID" value="KAK9843391.1"/>
    <property type="molecule type" value="Genomic_DNA"/>
</dbReference>
<feature type="binding site" description="axial binding residue" evidence="3">
    <location>
        <position position="401"/>
    </location>
    <ligand>
        <name>heme</name>
        <dbReference type="ChEBI" id="CHEBI:30413"/>
    </ligand>
    <ligandPart>
        <name>Fe</name>
        <dbReference type="ChEBI" id="CHEBI:18248"/>
    </ligandPart>
</feature>
<comment type="cofactor">
    <cofactor evidence="3">
        <name>heme</name>
        <dbReference type="ChEBI" id="CHEBI:30413"/>
    </cofactor>
</comment>
<evidence type="ECO:0000256" key="4">
    <source>
        <dbReference type="RuleBase" id="RU000461"/>
    </source>
</evidence>
<dbReference type="PRINTS" id="PR00385">
    <property type="entry name" value="P450"/>
</dbReference>